<accession>A0A1H8E1I0</accession>
<sequence>MENKSNTIEVGFADIFAAVKSKWALILGVVFITTVISAVAGYFYTKNTDYTAHAGADEFLPIVILENQTYQEQFDTLLQSFTERKRYASVLLKFAPDDANTALMQAKQDLLYLQSTLLRKLDLKLKLNKAVPPKQKEERVQTLTLQVEDLKQKLHQSKADMQVLRGLVPPMPADRTSMEQYSSLLLSAAQSGKYQRELSAAMQQLEYLTTTPASELENQYRTIQSELNTVKEELLRISDIIYAEAQKTAEAKAWNIIAGYGVNNREREEYSVEVFTGHYKDTAKSQWLAVTVTGAMIGFVLSCFGAIVLSRKENINQ</sequence>
<keyword evidence="2" id="KW-0812">Transmembrane</keyword>
<dbReference type="AlphaFoldDB" id="A0A1H8E1I0"/>
<feature type="transmembrane region" description="Helical" evidence="2">
    <location>
        <begin position="287"/>
        <end position="309"/>
    </location>
</feature>
<dbReference type="EMBL" id="FOCG01000004">
    <property type="protein sequence ID" value="SEN13286.1"/>
    <property type="molecule type" value="Genomic_DNA"/>
</dbReference>
<evidence type="ECO:0000256" key="1">
    <source>
        <dbReference type="SAM" id="Coils"/>
    </source>
</evidence>
<keyword evidence="2" id="KW-0472">Membrane</keyword>
<reference evidence="3 4" key="1">
    <citation type="submission" date="2016-10" db="EMBL/GenBank/DDBJ databases">
        <authorList>
            <person name="de Groot N.N."/>
        </authorList>
    </citation>
    <scope>NUCLEOTIDE SEQUENCE [LARGE SCALE GENOMIC DNA]</scope>
    <source>
        <strain evidence="3 4">CGMCC 1.5070</strain>
    </source>
</reference>
<protein>
    <submittedName>
        <fullName evidence="3">Uncharacterized protein</fullName>
    </submittedName>
</protein>
<dbReference type="STRING" id="474960.SAMN05216180_2844"/>
<organism evidence="3 4">
    <name type="scientific">Hydrogenoanaerobacterium saccharovorans</name>
    <dbReference type="NCBI Taxonomy" id="474960"/>
    <lineage>
        <taxon>Bacteria</taxon>
        <taxon>Bacillati</taxon>
        <taxon>Bacillota</taxon>
        <taxon>Clostridia</taxon>
        <taxon>Eubacteriales</taxon>
        <taxon>Oscillospiraceae</taxon>
        <taxon>Hydrogenoanaerobacterium</taxon>
    </lineage>
</organism>
<feature type="transmembrane region" description="Helical" evidence="2">
    <location>
        <begin position="23"/>
        <end position="44"/>
    </location>
</feature>
<dbReference type="RefSeq" id="WP_092756347.1">
    <property type="nucleotide sequence ID" value="NZ_FOCG01000004.1"/>
</dbReference>
<keyword evidence="4" id="KW-1185">Reference proteome</keyword>
<evidence type="ECO:0000313" key="4">
    <source>
        <dbReference type="Proteomes" id="UP000199158"/>
    </source>
</evidence>
<dbReference type="Proteomes" id="UP000199158">
    <property type="component" value="Unassembled WGS sequence"/>
</dbReference>
<keyword evidence="2" id="KW-1133">Transmembrane helix</keyword>
<proteinExistence type="predicted"/>
<evidence type="ECO:0000313" key="3">
    <source>
        <dbReference type="EMBL" id="SEN13286.1"/>
    </source>
</evidence>
<gene>
    <name evidence="3" type="ORF">SAMN05216180_2844</name>
</gene>
<keyword evidence="1" id="KW-0175">Coiled coil</keyword>
<feature type="coiled-coil region" evidence="1">
    <location>
        <begin position="140"/>
        <end position="167"/>
    </location>
</feature>
<evidence type="ECO:0000256" key="2">
    <source>
        <dbReference type="SAM" id="Phobius"/>
    </source>
</evidence>
<name>A0A1H8E1I0_9FIRM</name>